<dbReference type="Proteomes" id="UP000886520">
    <property type="component" value="Chromosome 1"/>
</dbReference>
<evidence type="ECO:0000313" key="2">
    <source>
        <dbReference type="Proteomes" id="UP000886520"/>
    </source>
</evidence>
<keyword evidence="2" id="KW-1185">Reference proteome</keyword>
<dbReference type="PANTHER" id="PTHR21243">
    <property type="entry name" value="PROTEIN SCAI"/>
    <property type="match status" value="1"/>
</dbReference>
<gene>
    <name evidence="1" type="ORF">GOP47_0000717</name>
</gene>
<comment type="caution">
    <text evidence="1">The sequence shown here is derived from an EMBL/GenBank/DDBJ whole genome shotgun (WGS) entry which is preliminary data.</text>
</comment>
<dbReference type="AlphaFoldDB" id="A0A9D4ZQZ2"/>
<accession>A0A9D4ZQZ2</accession>
<dbReference type="GO" id="GO:0006351">
    <property type="term" value="P:DNA-templated transcription"/>
    <property type="evidence" value="ECO:0007669"/>
    <property type="project" value="InterPro"/>
</dbReference>
<reference evidence="1" key="1">
    <citation type="submission" date="2021-01" db="EMBL/GenBank/DDBJ databases">
        <title>Adiantum capillus-veneris genome.</title>
        <authorList>
            <person name="Fang Y."/>
            <person name="Liao Q."/>
        </authorList>
    </citation>
    <scope>NUCLEOTIDE SEQUENCE</scope>
    <source>
        <strain evidence="1">H3</strain>
        <tissue evidence="1">Leaf</tissue>
    </source>
</reference>
<sequence>MIKGCIESIVLVLYWNLNGKVHVSRVHKFCLSFECLKKFIENLGIVGLLIFHLYFQGHDGKEWKRVGQDISRFLKADAPCQNSRPLRYSVLLDPLPTSFPSPSRLGGRKPLNLKDAVLVSYHQNEVKFAELTLDTFRFLQCLEWEPSGSFFRSRVNESNGSAAAASMRVDDIMDQSLPPNPHKYILHRPSILQLLLVLATACEELPADSIILLYLSALGKSSSTGAMQLSIPISKASASTSFTGLENNIIMPSDHSEGTLEVNDISPSSSPDRISVTGGDTVSLDLISLNAGLWFGSRADAGVSFLCPADLFPFTRKPLFIIIDSDRSNLFEVIHGEERGEPSALLLSPTLRPCGESGDHQERGTGSFFTFFLTAPLLAFCQLVSIPTTNLAQGTNEQLQKLLTSAIVEWGKLLSVTALDLVWVRVMWDPFLRQLLLRFIFCRACLALHRDYGGNEEYLPHCLPSLPRELLPTEAAIEGQVYQIASHIGVVDQFKFPSKIADLEGRLESLNLTD</sequence>
<name>A0A9D4ZQZ2_ADICA</name>
<organism evidence="1 2">
    <name type="scientific">Adiantum capillus-veneris</name>
    <name type="common">Maidenhair fern</name>
    <dbReference type="NCBI Taxonomy" id="13818"/>
    <lineage>
        <taxon>Eukaryota</taxon>
        <taxon>Viridiplantae</taxon>
        <taxon>Streptophyta</taxon>
        <taxon>Embryophyta</taxon>
        <taxon>Tracheophyta</taxon>
        <taxon>Polypodiopsida</taxon>
        <taxon>Polypodiidae</taxon>
        <taxon>Polypodiales</taxon>
        <taxon>Pteridineae</taxon>
        <taxon>Pteridaceae</taxon>
        <taxon>Vittarioideae</taxon>
        <taxon>Adiantum</taxon>
    </lineage>
</organism>
<dbReference type="EMBL" id="JABFUD020000001">
    <property type="protein sequence ID" value="KAI5084548.1"/>
    <property type="molecule type" value="Genomic_DNA"/>
</dbReference>
<dbReference type="OrthoDB" id="525027at2759"/>
<evidence type="ECO:0000313" key="1">
    <source>
        <dbReference type="EMBL" id="KAI5084548.1"/>
    </source>
</evidence>
<dbReference type="Pfam" id="PF12070">
    <property type="entry name" value="SCAI"/>
    <property type="match status" value="1"/>
</dbReference>
<dbReference type="GO" id="GO:0003714">
    <property type="term" value="F:transcription corepressor activity"/>
    <property type="evidence" value="ECO:0007669"/>
    <property type="project" value="InterPro"/>
</dbReference>
<protein>
    <submittedName>
        <fullName evidence="1">Uncharacterized protein</fullName>
    </submittedName>
</protein>
<dbReference type="InterPro" id="IPR022709">
    <property type="entry name" value="SCAI"/>
</dbReference>
<proteinExistence type="predicted"/>